<proteinExistence type="predicted"/>
<evidence type="ECO:0000313" key="2">
    <source>
        <dbReference type="Proteomes" id="UP000504607"/>
    </source>
</evidence>
<evidence type="ECO:0000313" key="3">
    <source>
        <dbReference type="RefSeq" id="XP_029122145.1"/>
    </source>
</evidence>
<keyword evidence="1" id="KW-1133">Transmembrane helix</keyword>
<dbReference type="RefSeq" id="XP_029122145.1">
    <property type="nucleotide sequence ID" value="XM_029266312.1"/>
</dbReference>
<keyword evidence="2" id="KW-1185">Reference proteome</keyword>
<gene>
    <name evidence="3" type="primary">LOC105050832</name>
</gene>
<keyword evidence="1" id="KW-0812">Transmembrane</keyword>
<dbReference type="Proteomes" id="UP000504607">
    <property type="component" value="Chromosome 8"/>
</dbReference>
<keyword evidence="1" id="KW-0472">Membrane</keyword>
<evidence type="ECO:0000256" key="1">
    <source>
        <dbReference type="SAM" id="Phobius"/>
    </source>
</evidence>
<reference evidence="3" key="1">
    <citation type="submission" date="2025-08" db="UniProtKB">
        <authorList>
            <consortium name="RefSeq"/>
        </authorList>
    </citation>
    <scope>IDENTIFICATION</scope>
</reference>
<name>A0A8N4IFA0_ELAGV</name>
<sequence length="90" mass="9941">MAYVDHAFSISDDDIMMETSYVVQNRPPIREIGLAVSLLVFGTLGIVIGTFMTANKVGGDRAHVCELWLWQSMMSQEKIDNLPVALLVVA</sequence>
<accession>A0A8N4IFA0</accession>
<feature type="transmembrane region" description="Helical" evidence="1">
    <location>
        <begin position="32"/>
        <end position="54"/>
    </location>
</feature>
<dbReference type="AlphaFoldDB" id="A0A8N4IFA0"/>
<dbReference type="GeneID" id="105050832"/>
<protein>
    <submittedName>
        <fullName evidence="3">Uncharacterized protein LOC105050832 isoform X2</fullName>
    </submittedName>
</protein>
<organism evidence="2 3">
    <name type="scientific">Elaeis guineensis var. tenera</name>
    <name type="common">Oil palm</name>
    <dbReference type="NCBI Taxonomy" id="51953"/>
    <lineage>
        <taxon>Eukaryota</taxon>
        <taxon>Viridiplantae</taxon>
        <taxon>Streptophyta</taxon>
        <taxon>Embryophyta</taxon>
        <taxon>Tracheophyta</taxon>
        <taxon>Spermatophyta</taxon>
        <taxon>Magnoliopsida</taxon>
        <taxon>Liliopsida</taxon>
        <taxon>Arecaceae</taxon>
        <taxon>Arecoideae</taxon>
        <taxon>Cocoseae</taxon>
        <taxon>Elaeidinae</taxon>
        <taxon>Elaeis</taxon>
    </lineage>
</organism>